<dbReference type="AlphaFoldDB" id="A0A6J4RK21"/>
<feature type="compositionally biased region" description="Low complexity" evidence="1">
    <location>
        <begin position="39"/>
        <end position="61"/>
    </location>
</feature>
<feature type="region of interest" description="Disordered" evidence="1">
    <location>
        <begin position="21"/>
        <end position="147"/>
    </location>
</feature>
<feature type="compositionally biased region" description="Basic and acidic residues" evidence="1">
    <location>
        <begin position="73"/>
        <end position="82"/>
    </location>
</feature>
<evidence type="ECO:0000256" key="1">
    <source>
        <dbReference type="SAM" id="MobiDB-lite"/>
    </source>
</evidence>
<sequence>GPARPAPLRLPPAKPLAVVVRREGGGRRSAHHGDRDGVPRLPARPARAVAAAVPRAVPGRAPAGGAGARRRLGRELVGDRDARHGRRVRGTRGAGAGGDRGDRDVFLHGRGRGLLRRRVERPRRPRRGDRGAHAARGAAIADPPSLP</sequence>
<evidence type="ECO:0000313" key="2">
    <source>
        <dbReference type="EMBL" id="CAA9471421.1"/>
    </source>
</evidence>
<organism evidence="2">
    <name type="scientific">uncultured Solirubrobacteraceae bacterium</name>
    <dbReference type="NCBI Taxonomy" id="1162706"/>
    <lineage>
        <taxon>Bacteria</taxon>
        <taxon>Bacillati</taxon>
        <taxon>Actinomycetota</taxon>
        <taxon>Thermoleophilia</taxon>
        <taxon>Solirubrobacterales</taxon>
        <taxon>Solirubrobacteraceae</taxon>
        <taxon>environmental samples</taxon>
    </lineage>
</organism>
<feature type="non-terminal residue" evidence="2">
    <location>
        <position position="1"/>
    </location>
</feature>
<name>A0A6J4RK21_9ACTN</name>
<protein>
    <submittedName>
        <fullName evidence="2">Uncharacterized protein</fullName>
    </submittedName>
</protein>
<dbReference type="EMBL" id="CADCVJ010000095">
    <property type="protein sequence ID" value="CAA9471421.1"/>
    <property type="molecule type" value="Genomic_DNA"/>
</dbReference>
<gene>
    <name evidence="2" type="ORF">AVDCRST_MAG38-1327</name>
</gene>
<feature type="compositionally biased region" description="Basic and acidic residues" evidence="1">
    <location>
        <begin position="21"/>
        <end position="38"/>
    </location>
</feature>
<reference evidence="2" key="1">
    <citation type="submission" date="2020-02" db="EMBL/GenBank/DDBJ databases">
        <authorList>
            <person name="Meier V. D."/>
        </authorList>
    </citation>
    <scope>NUCLEOTIDE SEQUENCE</scope>
    <source>
        <strain evidence="2">AVDCRST_MAG38</strain>
    </source>
</reference>
<feature type="non-terminal residue" evidence="2">
    <location>
        <position position="147"/>
    </location>
</feature>
<feature type="compositionally biased region" description="Basic residues" evidence="1">
    <location>
        <begin position="109"/>
        <end position="127"/>
    </location>
</feature>
<proteinExistence type="predicted"/>
<accession>A0A6J4RK21</accession>